<dbReference type="EMBL" id="CCAG010017495">
    <property type="status" value="NOT_ANNOTATED_CDS"/>
    <property type="molecule type" value="Genomic_DNA"/>
</dbReference>
<name>A0A1B0FCW8_GLOMM</name>
<dbReference type="VEuPathDB" id="VectorBase:GMOY001424"/>
<protein>
    <submittedName>
        <fullName evidence="1">Uncharacterized protein</fullName>
    </submittedName>
</protein>
<evidence type="ECO:0000313" key="1">
    <source>
        <dbReference type="EnsemblMetazoa" id="GMOY001424-PA"/>
    </source>
</evidence>
<reference evidence="1" key="1">
    <citation type="submission" date="2020-05" db="UniProtKB">
        <authorList>
            <consortium name="EnsemblMetazoa"/>
        </authorList>
    </citation>
    <scope>IDENTIFICATION</scope>
    <source>
        <strain evidence="1">Yale</strain>
    </source>
</reference>
<sequence>MIFSFEMHSNFIDGFNEGEKLLHGHSGLPARQGGREKFLKNSEMETLLLERPCLTQAVLARLWQLKQPATSRRLEVMRMI</sequence>
<organism evidence="1 2">
    <name type="scientific">Glossina morsitans morsitans</name>
    <name type="common">Savannah tsetse fly</name>
    <dbReference type="NCBI Taxonomy" id="37546"/>
    <lineage>
        <taxon>Eukaryota</taxon>
        <taxon>Metazoa</taxon>
        <taxon>Ecdysozoa</taxon>
        <taxon>Arthropoda</taxon>
        <taxon>Hexapoda</taxon>
        <taxon>Insecta</taxon>
        <taxon>Pterygota</taxon>
        <taxon>Neoptera</taxon>
        <taxon>Endopterygota</taxon>
        <taxon>Diptera</taxon>
        <taxon>Brachycera</taxon>
        <taxon>Muscomorpha</taxon>
        <taxon>Hippoboscoidea</taxon>
        <taxon>Glossinidae</taxon>
        <taxon>Glossina</taxon>
    </lineage>
</organism>
<dbReference type="Proteomes" id="UP000092444">
    <property type="component" value="Unassembled WGS sequence"/>
</dbReference>
<accession>A0A1B0FCW8</accession>
<evidence type="ECO:0000313" key="2">
    <source>
        <dbReference type="Proteomes" id="UP000092444"/>
    </source>
</evidence>
<dbReference type="EnsemblMetazoa" id="GMOY001424-RA">
    <property type="protein sequence ID" value="GMOY001424-PA"/>
    <property type="gene ID" value="GMOY001424"/>
</dbReference>
<keyword evidence="2" id="KW-1185">Reference proteome</keyword>
<proteinExistence type="predicted"/>
<dbReference type="AlphaFoldDB" id="A0A1B0FCW8"/>